<dbReference type="PANTHER" id="PTHR12645">
    <property type="entry name" value="ALR/ERV"/>
    <property type="match status" value="1"/>
</dbReference>
<dbReference type="GO" id="GO:0034599">
    <property type="term" value="P:cellular response to oxidative stress"/>
    <property type="evidence" value="ECO:0007669"/>
    <property type="project" value="EnsemblFungi"/>
</dbReference>
<comment type="caution">
    <text evidence="10">The sequence shown here is derived from an EMBL/GenBank/DDBJ whole genome shotgun (WGS) entry which is preliminary data.</text>
</comment>
<evidence type="ECO:0000256" key="1">
    <source>
        <dbReference type="ARBA" id="ARBA00001974"/>
    </source>
</evidence>
<dbReference type="GO" id="GO:0160203">
    <property type="term" value="P:mitochondrial disulfide relay system"/>
    <property type="evidence" value="ECO:0007669"/>
    <property type="project" value="EnsemblFungi"/>
</dbReference>
<sequence>MVAKEAVDRFEEDKKDVYVSENIPKNSCRVCVSFKKWMQNQNNSLYDKEKTSNLDNIDLTNCPPDSELLGRSTWTFLHTMAANYPESATVKEQVEMQEFLRIFAKHYPCFYCAQDFREWMNRKENRAKTNGREDLSLWICQAHNEVNRKLGKPIFDCSKWKERWREGWKDGSCG</sequence>
<proteinExistence type="predicted"/>
<dbReference type="EC" id="1.8.3.2" evidence="8"/>
<feature type="domain" description="ERV/ALR sulfhydryl oxidase" evidence="9">
    <location>
        <begin position="62"/>
        <end position="164"/>
    </location>
</feature>
<dbReference type="PANTHER" id="PTHR12645:SF0">
    <property type="entry name" value="FAD-LINKED SULFHYDRYL OXIDASE ALR"/>
    <property type="match status" value="1"/>
</dbReference>
<evidence type="ECO:0000256" key="6">
    <source>
        <dbReference type="ARBA" id="ARBA00023128"/>
    </source>
</evidence>
<protein>
    <recommendedName>
        <fullName evidence="8">Sulfhydryl oxidase</fullName>
        <ecNumber evidence="8">1.8.3.2</ecNumber>
    </recommendedName>
</protein>
<organism evidence="10 11">
    <name type="scientific">Pneumocystis carinii (strain B80)</name>
    <name type="common">Rat pneumocystis pneumonia agent</name>
    <name type="synonym">Pneumocystis carinii f. sp. carinii</name>
    <dbReference type="NCBI Taxonomy" id="1408658"/>
    <lineage>
        <taxon>Eukaryota</taxon>
        <taxon>Fungi</taxon>
        <taxon>Dikarya</taxon>
        <taxon>Ascomycota</taxon>
        <taxon>Taphrinomycotina</taxon>
        <taxon>Pneumocystomycetes</taxon>
        <taxon>Pneumocystaceae</taxon>
        <taxon>Pneumocystis</taxon>
    </lineage>
</organism>
<comment type="cofactor">
    <cofactor evidence="1 8">
        <name>FAD</name>
        <dbReference type="ChEBI" id="CHEBI:57692"/>
    </cofactor>
</comment>
<dbReference type="AlphaFoldDB" id="A0A0W4ZH60"/>
<accession>A0A0W4ZH60</accession>
<dbReference type="GO" id="GO:0006879">
    <property type="term" value="P:intracellular iron ion homeostasis"/>
    <property type="evidence" value="ECO:0007669"/>
    <property type="project" value="EnsemblFungi"/>
</dbReference>
<dbReference type="GO" id="GO:0016971">
    <property type="term" value="F:flavin-dependent sulfhydryl oxidase activity"/>
    <property type="evidence" value="ECO:0007669"/>
    <property type="project" value="EnsemblFungi"/>
</dbReference>
<evidence type="ECO:0000256" key="8">
    <source>
        <dbReference type="RuleBase" id="RU371123"/>
    </source>
</evidence>
<name>A0A0W4ZH60_PNEC8</name>
<keyword evidence="7" id="KW-1015">Disulfide bond</keyword>
<dbReference type="GeneID" id="28936897"/>
<evidence type="ECO:0000256" key="5">
    <source>
        <dbReference type="ARBA" id="ARBA00023002"/>
    </source>
</evidence>
<keyword evidence="5 8" id="KW-0560">Oxidoreductase</keyword>
<keyword evidence="11" id="KW-1185">Reference proteome</keyword>
<keyword evidence="6" id="KW-0496">Mitochondrion</keyword>
<dbReference type="Pfam" id="PF04777">
    <property type="entry name" value="Evr1_Alr"/>
    <property type="match status" value="1"/>
</dbReference>
<evidence type="ECO:0000256" key="2">
    <source>
        <dbReference type="ARBA" id="ARBA00004569"/>
    </source>
</evidence>
<evidence type="ECO:0000313" key="10">
    <source>
        <dbReference type="EMBL" id="KTW27699.1"/>
    </source>
</evidence>
<evidence type="ECO:0000256" key="3">
    <source>
        <dbReference type="ARBA" id="ARBA00022630"/>
    </source>
</evidence>
<dbReference type="RefSeq" id="XP_018225581.1">
    <property type="nucleotide sequence ID" value="XM_018370694.1"/>
</dbReference>
<dbReference type="SUPFAM" id="SSF69000">
    <property type="entry name" value="FAD-dependent thiol oxidase"/>
    <property type="match status" value="1"/>
</dbReference>
<dbReference type="InterPro" id="IPR036774">
    <property type="entry name" value="ERV/ALR_sulphydryl_oxid_sf"/>
</dbReference>
<dbReference type="OrthoDB" id="17199at2759"/>
<evidence type="ECO:0000256" key="7">
    <source>
        <dbReference type="ARBA" id="ARBA00023157"/>
    </source>
</evidence>
<dbReference type="PROSITE" id="PS51324">
    <property type="entry name" value="ERV_ALR"/>
    <property type="match status" value="1"/>
</dbReference>
<evidence type="ECO:0000259" key="9">
    <source>
        <dbReference type="PROSITE" id="PS51324"/>
    </source>
</evidence>
<comment type="catalytic activity">
    <reaction evidence="8">
        <text>2 R'C(R)SH + O2 = R'C(R)S-S(R)CR' + H2O2</text>
        <dbReference type="Rhea" id="RHEA:17357"/>
        <dbReference type="ChEBI" id="CHEBI:15379"/>
        <dbReference type="ChEBI" id="CHEBI:16240"/>
        <dbReference type="ChEBI" id="CHEBI:16520"/>
        <dbReference type="ChEBI" id="CHEBI:17412"/>
        <dbReference type="EC" id="1.8.3.2"/>
    </reaction>
</comment>
<keyword evidence="3 8" id="KW-0285">Flavoprotein</keyword>
<evidence type="ECO:0000313" key="11">
    <source>
        <dbReference type="Proteomes" id="UP000054454"/>
    </source>
</evidence>
<gene>
    <name evidence="10" type="ORF">T552_02139</name>
</gene>
<dbReference type="InterPro" id="IPR017905">
    <property type="entry name" value="ERV/ALR_sulphydryl_oxidase"/>
</dbReference>
<dbReference type="GO" id="GO:0005758">
    <property type="term" value="C:mitochondrial intermembrane space"/>
    <property type="evidence" value="ECO:0007669"/>
    <property type="project" value="UniProtKB-SubCell"/>
</dbReference>
<dbReference type="Gene3D" id="1.20.120.310">
    <property type="entry name" value="ERV/ALR sulfhydryl oxidase domain"/>
    <property type="match status" value="1"/>
</dbReference>
<dbReference type="InterPro" id="IPR039799">
    <property type="entry name" value="ALR/ERV"/>
</dbReference>
<comment type="subcellular location">
    <subcellularLocation>
        <location evidence="2">Mitochondrion intermembrane space</location>
    </subcellularLocation>
</comment>
<reference evidence="11" key="1">
    <citation type="journal article" date="2016" name="Nat. Commun.">
        <title>Genome analysis of three Pneumocystis species reveals adaptation mechanisms to life exclusively in mammalian hosts.</title>
        <authorList>
            <person name="Ma L."/>
            <person name="Chen Z."/>
            <person name="Huang D.W."/>
            <person name="Kutty G."/>
            <person name="Ishihara M."/>
            <person name="Wang H."/>
            <person name="Abouelleil A."/>
            <person name="Bishop L."/>
            <person name="Davey E."/>
            <person name="Deng R."/>
            <person name="Deng X."/>
            <person name="Fan L."/>
            <person name="Fantoni G."/>
            <person name="Fitzgerald M."/>
            <person name="Gogineni E."/>
            <person name="Goldberg J.M."/>
            <person name="Handley G."/>
            <person name="Hu X."/>
            <person name="Huber C."/>
            <person name="Jiao X."/>
            <person name="Jones K."/>
            <person name="Levin J.Z."/>
            <person name="Liu Y."/>
            <person name="Macdonald P."/>
            <person name="Melnikov A."/>
            <person name="Raley C."/>
            <person name="Sassi M."/>
            <person name="Sherman B.T."/>
            <person name="Song X."/>
            <person name="Sykes S."/>
            <person name="Tran B."/>
            <person name="Walsh L."/>
            <person name="Xia Y."/>
            <person name="Yang J."/>
            <person name="Young S."/>
            <person name="Zeng Q."/>
            <person name="Zheng X."/>
            <person name="Stephens R."/>
            <person name="Nusbaum C."/>
            <person name="Birren B.W."/>
            <person name="Azadi P."/>
            <person name="Lempicki R.A."/>
            <person name="Cuomo C.A."/>
            <person name="Kovacs J.A."/>
        </authorList>
    </citation>
    <scope>NUCLEOTIDE SEQUENCE [LARGE SCALE GENOMIC DNA]</scope>
    <source>
        <strain evidence="11">B80</strain>
    </source>
</reference>
<dbReference type="EMBL" id="LFVZ01000009">
    <property type="protein sequence ID" value="KTW27699.1"/>
    <property type="molecule type" value="Genomic_DNA"/>
</dbReference>
<evidence type="ECO:0000256" key="4">
    <source>
        <dbReference type="ARBA" id="ARBA00022827"/>
    </source>
</evidence>
<dbReference type="GO" id="GO:0050660">
    <property type="term" value="F:flavin adenine dinucleotide binding"/>
    <property type="evidence" value="ECO:0007669"/>
    <property type="project" value="TreeGrafter"/>
</dbReference>
<dbReference type="Proteomes" id="UP000054454">
    <property type="component" value="Unassembled WGS sequence"/>
</dbReference>
<keyword evidence="4 8" id="KW-0274">FAD</keyword>
<dbReference type="FunFam" id="1.20.120.310:FF:000003">
    <property type="entry name" value="Sulfhydryl oxidase"/>
    <property type="match status" value="1"/>
</dbReference>
<dbReference type="VEuPathDB" id="FungiDB:T552_02139"/>